<comment type="caution">
    <text evidence="3">The sequence shown here is derived from an EMBL/GenBank/DDBJ whole genome shotgun (WGS) entry which is preliminary data.</text>
</comment>
<keyword evidence="1" id="KW-0175">Coiled coil</keyword>
<feature type="region of interest" description="Disordered" evidence="2">
    <location>
        <begin position="73"/>
        <end position="111"/>
    </location>
</feature>
<dbReference type="Proteomes" id="UP000224076">
    <property type="component" value="Unassembled WGS sequence"/>
</dbReference>
<evidence type="ECO:0000256" key="1">
    <source>
        <dbReference type="SAM" id="Coils"/>
    </source>
</evidence>
<name>A0A2B3U0U1_BACCE</name>
<feature type="coiled-coil region" evidence="1">
    <location>
        <begin position="137"/>
        <end position="164"/>
    </location>
</feature>
<dbReference type="RefSeq" id="WP_098666115.1">
    <property type="nucleotide sequence ID" value="NZ_NVDG01000033.1"/>
</dbReference>
<proteinExistence type="predicted"/>
<reference evidence="3 4" key="1">
    <citation type="submission" date="2017-09" db="EMBL/GenBank/DDBJ databases">
        <title>Large-scale bioinformatics analysis of Bacillus genomes uncovers conserved roles of natural products in bacterial physiology.</title>
        <authorList>
            <consortium name="Agbiome Team Llc"/>
            <person name="Bleich R.M."/>
            <person name="Grubbs K.J."/>
            <person name="Santa Maria K.C."/>
            <person name="Allen S.E."/>
            <person name="Farag S."/>
            <person name="Shank E.A."/>
            <person name="Bowers A."/>
        </authorList>
    </citation>
    <scope>NUCLEOTIDE SEQUENCE [LARGE SCALE GENOMIC DNA]</scope>
    <source>
        <strain evidence="3 4">AFS061806</strain>
    </source>
</reference>
<evidence type="ECO:0000256" key="2">
    <source>
        <dbReference type="SAM" id="MobiDB-lite"/>
    </source>
</evidence>
<evidence type="ECO:0008006" key="5">
    <source>
        <dbReference type="Google" id="ProtNLM"/>
    </source>
</evidence>
<organism evidence="3 4">
    <name type="scientific">Bacillus cereus</name>
    <dbReference type="NCBI Taxonomy" id="1396"/>
    <lineage>
        <taxon>Bacteria</taxon>
        <taxon>Bacillati</taxon>
        <taxon>Bacillota</taxon>
        <taxon>Bacilli</taxon>
        <taxon>Bacillales</taxon>
        <taxon>Bacillaceae</taxon>
        <taxon>Bacillus</taxon>
        <taxon>Bacillus cereus group</taxon>
    </lineage>
</organism>
<evidence type="ECO:0000313" key="4">
    <source>
        <dbReference type="Proteomes" id="UP000224076"/>
    </source>
</evidence>
<dbReference type="EMBL" id="NVDG01000033">
    <property type="protein sequence ID" value="PFU40167.1"/>
    <property type="molecule type" value="Genomic_DNA"/>
</dbReference>
<accession>A0A2B3U0U1</accession>
<evidence type="ECO:0000313" key="3">
    <source>
        <dbReference type="EMBL" id="PFU40167.1"/>
    </source>
</evidence>
<dbReference type="AlphaFoldDB" id="A0A2B3U0U1"/>
<gene>
    <name evidence="3" type="ORF">COK86_20455</name>
</gene>
<sequence>MMLNRVIFKNKVYYKVADLAELFSVSTYRMRKAIKTQKITAKPLKGFGRVLFVQEENVAKIVMNNQAKTLKTEFNENPVQETKTIETEKTPSKKTKSKSKNRKKPASKGKKVTEEIVNAEVCPVKDEQTVKVKTEQVTEAQPKVDEHQKECDELKKEINELRLKYAKKCVSEKYNEIYMAYIGDGELDEVMTDNLDTVRQFIEMLKLELGETNAQADLSVEYEQMPAF</sequence>
<protein>
    <recommendedName>
        <fullName evidence="5">Helix-turn-helix domain-containing protein</fullName>
    </recommendedName>
</protein>
<feature type="compositionally biased region" description="Basic residues" evidence="2">
    <location>
        <begin position="92"/>
        <end position="110"/>
    </location>
</feature>